<feature type="signal peptide" evidence="2">
    <location>
        <begin position="1"/>
        <end position="29"/>
    </location>
</feature>
<gene>
    <name evidence="3" type="ORF">O3P69_010262</name>
</gene>
<proteinExistence type="predicted"/>
<evidence type="ECO:0000313" key="3">
    <source>
        <dbReference type="EMBL" id="KAK8390453.1"/>
    </source>
</evidence>
<evidence type="ECO:0000313" key="4">
    <source>
        <dbReference type="Proteomes" id="UP001487740"/>
    </source>
</evidence>
<feature type="compositionally biased region" description="Low complexity" evidence="1">
    <location>
        <begin position="748"/>
        <end position="760"/>
    </location>
</feature>
<reference evidence="3 4" key="1">
    <citation type="submission" date="2023-03" db="EMBL/GenBank/DDBJ databases">
        <title>High-quality genome of Scylla paramamosain provides insights in environmental adaptation.</title>
        <authorList>
            <person name="Zhang L."/>
        </authorList>
    </citation>
    <scope>NUCLEOTIDE SEQUENCE [LARGE SCALE GENOMIC DNA]</scope>
    <source>
        <strain evidence="3">LZ_2023a</strain>
        <tissue evidence="3">Muscle</tissue>
    </source>
</reference>
<feature type="chain" id="PRO_5043990577" evidence="2">
    <location>
        <begin position="30"/>
        <end position="1188"/>
    </location>
</feature>
<feature type="region of interest" description="Disordered" evidence="1">
    <location>
        <begin position="1124"/>
        <end position="1155"/>
    </location>
</feature>
<dbReference type="EMBL" id="JARAKH010000025">
    <property type="protein sequence ID" value="KAK8390453.1"/>
    <property type="molecule type" value="Genomic_DNA"/>
</dbReference>
<feature type="region of interest" description="Disordered" evidence="1">
    <location>
        <begin position="275"/>
        <end position="309"/>
    </location>
</feature>
<accession>A0AAW0TTT2</accession>
<feature type="compositionally biased region" description="Pro residues" evidence="1">
    <location>
        <begin position="629"/>
        <end position="638"/>
    </location>
</feature>
<organism evidence="3 4">
    <name type="scientific">Scylla paramamosain</name>
    <name type="common">Mud crab</name>
    <dbReference type="NCBI Taxonomy" id="85552"/>
    <lineage>
        <taxon>Eukaryota</taxon>
        <taxon>Metazoa</taxon>
        <taxon>Ecdysozoa</taxon>
        <taxon>Arthropoda</taxon>
        <taxon>Crustacea</taxon>
        <taxon>Multicrustacea</taxon>
        <taxon>Malacostraca</taxon>
        <taxon>Eumalacostraca</taxon>
        <taxon>Eucarida</taxon>
        <taxon>Decapoda</taxon>
        <taxon>Pleocyemata</taxon>
        <taxon>Brachyura</taxon>
        <taxon>Eubrachyura</taxon>
        <taxon>Portunoidea</taxon>
        <taxon>Portunidae</taxon>
        <taxon>Portuninae</taxon>
        <taxon>Scylla</taxon>
    </lineage>
</organism>
<feature type="compositionally biased region" description="Low complexity" evidence="1">
    <location>
        <begin position="212"/>
        <end position="229"/>
    </location>
</feature>
<dbReference type="AlphaFoldDB" id="A0AAW0TTT2"/>
<evidence type="ECO:0000256" key="2">
    <source>
        <dbReference type="SAM" id="SignalP"/>
    </source>
</evidence>
<feature type="compositionally biased region" description="Low complexity" evidence="1">
    <location>
        <begin position="167"/>
        <end position="190"/>
    </location>
</feature>
<feature type="compositionally biased region" description="Low complexity" evidence="1">
    <location>
        <begin position="909"/>
        <end position="918"/>
    </location>
</feature>
<feature type="region of interest" description="Disordered" evidence="1">
    <location>
        <begin position="801"/>
        <end position="823"/>
    </location>
</feature>
<feature type="compositionally biased region" description="Polar residues" evidence="1">
    <location>
        <begin position="851"/>
        <end position="867"/>
    </location>
</feature>
<feature type="compositionally biased region" description="Basic and acidic residues" evidence="1">
    <location>
        <begin position="552"/>
        <end position="561"/>
    </location>
</feature>
<comment type="caution">
    <text evidence="3">The sequence shown here is derived from an EMBL/GenBank/DDBJ whole genome shotgun (WGS) entry which is preliminary data.</text>
</comment>
<feature type="compositionally biased region" description="Basic and acidic residues" evidence="1">
    <location>
        <begin position="275"/>
        <end position="287"/>
    </location>
</feature>
<feature type="region of interest" description="Disordered" evidence="1">
    <location>
        <begin position="737"/>
        <end position="788"/>
    </location>
</feature>
<feature type="compositionally biased region" description="Basic and acidic residues" evidence="1">
    <location>
        <begin position="871"/>
        <end position="885"/>
    </location>
</feature>
<sequence>MAGFSQRHYCTVVVVVVVVVLAAPWTADAMPSADGIQEHRPTQAVVASRETFGNGFPAGFADNFPTKEFMGDFTRRVRRQASITSDIDSILNGPYGGALDNDHLQALLLRGANIRPARQSPGHPRESRPPPRPSLSSSSSATRFSSSPQGSFRPQQESRSPGPPSPGHLLPLPSPSSSSSSSATRFSSPPQGSFRPQQETRSPDLPSPDRPFSPSFFQSPRFSPSRFTPSNPPFHSQPQKRQEPFSSESFTGQQFDSFSDIDSFFDSARLPRQRRDVAAAAAPRDDAGSAQHTFVSPEEGSSPDSVTSLLSQDRGVAGRGQAQLDQVGGRREHILGQTSSHPFAVPFVVPNAFELLGIRRRNDISATAQERQGRQVGISDAIDNLLRSPYNGRMPTSLHSLFRSEDRRVVRNPSPHPGLPFHSFTAVGTDNPSLAAVRLFPNGQPPLPPRSHFAVTHHEQPRLFRRTRRDVGQGDDVNFYSDAYHFRAEAVKPRRARHLIPEERSFPLPGKEFGEIIVHYDYGGEDPTDDSGRVVALHDEEVAALLSPFTDRPSDPSSPRERKPRPHTSPRKVNHRPHPSLREEKPRPHPVLGQGMPRPRPRPHPSHPAPARPPPRQRHRHPNHIPAFKPGPSPPAHILPPSSSIRAPRHVLLENQRLPRATRQLDIPLTRRMLLLDDSLDPVPESSSGFIVGKPAGFPEFASIGGFGPMEDVDKTDVAGSFMQTINFPSVDFGPIDDSHPPFPQTPTFPQTPSFPQQKTQDVELDSDVEKTRRRRAVTDEDEEEQTNPYLASLIPHKRVHRVQTETHTPHSRKPREDTDMETSPAEIPQYFSSVSNFEFPRLQPRHRQSPAISRSTHVTSQFSSHYSPAELRREDRHHPPHTQDPDYTQPDGQRFYPSFSGHHISPQISPSSRAPFFPSRPIPPHVPGPRGSRFLTRGVGFRERPNPTPRDPVGFRELHHQGPPVRETSSHITPDAAFSASRRPFHREQEHFGHDNSILGSGNFEVLRGGTFYDLEDTNGHQHYDHLLHGDDFGFFPAVRPPSPPHTNYVDDFFSNFRDFSEFAKRRSDEGESTYVEDEYNPEPYSRGYGSEHIHQFALSNATLEVMNVTLTNVTETNIKSENTNSLPVTEENTTDRPHTTVTGHTQQTHKRPNNIQEVLEEVDPHPSDYTASTTAVEEKDPMIAMF</sequence>
<evidence type="ECO:0000256" key="1">
    <source>
        <dbReference type="SAM" id="MobiDB-lite"/>
    </source>
</evidence>
<feature type="compositionally biased region" description="Pro residues" evidence="1">
    <location>
        <begin position="919"/>
        <end position="928"/>
    </location>
</feature>
<feature type="region of interest" description="Disordered" evidence="1">
    <location>
        <begin position="545"/>
        <end position="643"/>
    </location>
</feature>
<dbReference type="Proteomes" id="UP001487740">
    <property type="component" value="Unassembled WGS sequence"/>
</dbReference>
<feature type="compositionally biased region" description="Basic and acidic residues" evidence="1">
    <location>
        <begin position="1178"/>
        <end position="1188"/>
    </location>
</feature>
<feature type="compositionally biased region" description="Low complexity" evidence="1">
    <location>
        <begin position="134"/>
        <end position="148"/>
    </location>
</feature>
<feature type="compositionally biased region" description="Polar residues" evidence="1">
    <location>
        <begin position="236"/>
        <end position="253"/>
    </location>
</feature>
<feature type="compositionally biased region" description="Basic residues" evidence="1">
    <location>
        <begin position="562"/>
        <end position="579"/>
    </location>
</feature>
<keyword evidence="2" id="KW-0732">Signal</keyword>
<feature type="region of interest" description="Disordered" evidence="1">
    <location>
        <begin position="844"/>
        <end position="957"/>
    </location>
</feature>
<feature type="region of interest" description="Disordered" evidence="1">
    <location>
        <begin position="115"/>
        <end position="253"/>
    </location>
</feature>
<feature type="compositionally biased region" description="Polar residues" evidence="1">
    <location>
        <begin position="1124"/>
        <end position="1133"/>
    </location>
</feature>
<feature type="region of interest" description="Disordered" evidence="1">
    <location>
        <begin position="1167"/>
        <end position="1188"/>
    </location>
</feature>
<keyword evidence="4" id="KW-1185">Reference proteome</keyword>
<name>A0AAW0TTT2_SCYPA</name>
<protein>
    <submittedName>
        <fullName evidence="3">Uncharacterized protein</fullName>
    </submittedName>
</protein>